<gene>
    <name evidence="2" type="ordered locus">RPB_2195</name>
</gene>
<evidence type="ECO:0000313" key="2">
    <source>
        <dbReference type="EMBL" id="ABD06900.1"/>
    </source>
</evidence>
<dbReference type="InterPro" id="IPR004919">
    <property type="entry name" value="GmrSD_N"/>
</dbReference>
<evidence type="ECO:0000259" key="1">
    <source>
        <dbReference type="Pfam" id="PF03235"/>
    </source>
</evidence>
<feature type="domain" description="GmrSD restriction endonucleases N-terminal" evidence="1">
    <location>
        <begin position="65"/>
        <end position="204"/>
    </location>
</feature>
<dbReference type="Pfam" id="PF03235">
    <property type="entry name" value="GmrSD_N"/>
    <property type="match status" value="1"/>
</dbReference>
<sequence length="391" mass="45577">MANDNDDCEEQLTFFTTEKPHRTQREIEAAESQIVAQLRDVRYVVREYPIEVVVQMYLSGRSEDRNEIYVPDYQRDLIWSERHKSRFVESLLIGLPIPFLFVADVGDEEDPDKAGRLEIVDGVQRIRTLAEFLTGRLTLSCLDRLDRLNGFRFNDLPISRQRRFRRATLRLIELTEAVTEDVRREMFDRINSGSVNLKAVEVRRGMQRGPFLDLVTELAAAPLLHQLAPISDGLRKRFEYEELVTRFFAFLYRYEDYGKGGKVVSEFLLNYVRDTNKKLSSPEGDRIAEEMKRQWHEMLEVVRGYFPDGFKKRGPGRKVPRVRFEAIAVGIGLAIRALKDDGDSFKILHIDNIDEWLESDEFKEWTTSDASNNKSNLVGRLEFVRNKMLGR</sequence>
<reference evidence="2 3" key="1">
    <citation type="submission" date="2006-01" db="EMBL/GenBank/DDBJ databases">
        <title>Complete sequence of Rhodopseudomonas palustris HaA2.</title>
        <authorList>
            <consortium name="US DOE Joint Genome Institute"/>
            <person name="Copeland A."/>
            <person name="Lucas S."/>
            <person name="Lapidus A."/>
            <person name="Barry K."/>
            <person name="Detter J.C."/>
            <person name="Glavina T."/>
            <person name="Hammon N."/>
            <person name="Israni S."/>
            <person name="Pitluck S."/>
            <person name="Chain P."/>
            <person name="Malfatti S."/>
            <person name="Shin M."/>
            <person name="Vergez L."/>
            <person name="Schmutz J."/>
            <person name="Larimer F."/>
            <person name="Land M."/>
            <person name="Hauser L."/>
            <person name="Pelletier D.A."/>
            <person name="Kyrpides N."/>
            <person name="Anderson I."/>
            <person name="Oda Y."/>
            <person name="Harwood C.S."/>
            <person name="Richardson P."/>
        </authorList>
    </citation>
    <scope>NUCLEOTIDE SEQUENCE [LARGE SCALE GENOMIC DNA]</scope>
    <source>
        <strain evidence="2 3">HaA2</strain>
    </source>
</reference>
<name>Q2IY10_RHOP2</name>
<dbReference type="KEGG" id="rpb:RPB_2195"/>
<dbReference type="HOGENOM" id="CLU_038557_2_0_5"/>
<dbReference type="OrthoDB" id="9787127at2"/>
<proteinExistence type="predicted"/>
<dbReference type="Proteomes" id="UP000008809">
    <property type="component" value="Chromosome"/>
</dbReference>
<dbReference type="EMBL" id="CP000250">
    <property type="protein sequence ID" value="ABD06900.1"/>
    <property type="molecule type" value="Genomic_DNA"/>
</dbReference>
<dbReference type="AlphaFoldDB" id="Q2IY10"/>
<evidence type="ECO:0000313" key="3">
    <source>
        <dbReference type="Proteomes" id="UP000008809"/>
    </source>
</evidence>
<dbReference type="eggNOG" id="COG1479">
    <property type="taxonomic scope" value="Bacteria"/>
</dbReference>
<dbReference type="STRING" id="316058.RPB_2195"/>
<protein>
    <recommendedName>
        <fullName evidence="1">GmrSD restriction endonucleases N-terminal domain-containing protein</fullName>
    </recommendedName>
</protein>
<accession>Q2IY10</accession>
<dbReference type="PANTHER" id="PTHR39639">
    <property type="entry name" value="CHROMOSOME 16, WHOLE GENOME SHOTGUN SEQUENCE"/>
    <property type="match status" value="1"/>
</dbReference>
<keyword evidence="3" id="KW-1185">Reference proteome</keyword>
<organism evidence="2 3">
    <name type="scientific">Rhodopseudomonas palustris (strain HaA2)</name>
    <dbReference type="NCBI Taxonomy" id="316058"/>
    <lineage>
        <taxon>Bacteria</taxon>
        <taxon>Pseudomonadati</taxon>
        <taxon>Pseudomonadota</taxon>
        <taxon>Alphaproteobacteria</taxon>
        <taxon>Hyphomicrobiales</taxon>
        <taxon>Nitrobacteraceae</taxon>
        <taxon>Rhodopseudomonas</taxon>
    </lineage>
</organism>
<dbReference type="PANTHER" id="PTHR39639:SF1">
    <property type="entry name" value="DUF262 DOMAIN-CONTAINING PROTEIN"/>
    <property type="match status" value="1"/>
</dbReference>
<dbReference type="RefSeq" id="WP_011441087.1">
    <property type="nucleotide sequence ID" value="NC_007778.1"/>
</dbReference>